<dbReference type="GO" id="GO:0016874">
    <property type="term" value="F:ligase activity"/>
    <property type="evidence" value="ECO:0007669"/>
    <property type="project" value="UniProtKB-KW"/>
</dbReference>
<dbReference type="PANTHER" id="PTHR22754:SF32">
    <property type="entry name" value="DISCO-INTERACTING PROTEIN 2"/>
    <property type="match status" value="1"/>
</dbReference>
<dbReference type="PANTHER" id="PTHR22754">
    <property type="entry name" value="DISCO-INTERACTING PROTEIN 2 DIP2 -RELATED"/>
    <property type="match status" value="1"/>
</dbReference>
<dbReference type="AlphaFoldDB" id="A0ABD6W7Q9"/>
<dbReference type="Proteomes" id="UP000237881">
    <property type="component" value="Unassembled WGS sequence"/>
</dbReference>
<dbReference type="Gene3D" id="3.30.300.30">
    <property type="match status" value="1"/>
</dbReference>
<evidence type="ECO:0000313" key="6">
    <source>
        <dbReference type="EMBL" id="PPF13010.1"/>
    </source>
</evidence>
<comment type="similarity">
    <text evidence="1">Belongs to the ATP-dependent AMP-binding enzyme family.</text>
</comment>
<evidence type="ECO:0000256" key="1">
    <source>
        <dbReference type="ARBA" id="ARBA00006432"/>
    </source>
</evidence>
<name>A0ABD6W7Q9_RATRA</name>
<keyword evidence="3" id="KW-0276">Fatty acid metabolism</keyword>
<proteinExistence type="inferred from homology"/>
<dbReference type="GO" id="GO:0006631">
    <property type="term" value="P:fatty acid metabolic process"/>
    <property type="evidence" value="ECO:0007669"/>
    <property type="project" value="UniProtKB-KW"/>
</dbReference>
<evidence type="ECO:0000313" key="7">
    <source>
        <dbReference type="Proteomes" id="UP000237881"/>
    </source>
</evidence>
<evidence type="ECO:0000256" key="3">
    <source>
        <dbReference type="ARBA" id="ARBA00022832"/>
    </source>
</evidence>
<evidence type="ECO:0000256" key="4">
    <source>
        <dbReference type="ARBA" id="ARBA00023098"/>
    </source>
</evidence>
<reference evidence="6 7" key="1">
    <citation type="submission" date="2018-02" db="EMBL/GenBank/DDBJ databases">
        <title>Bacteriophage NCPPB3778 and a type I-E CRISPR drive the evolution of the US Biological Select Agent, Rathayibacter toxicus.</title>
        <authorList>
            <person name="Davis E.W.II."/>
            <person name="Tabima J.F."/>
            <person name="Weisberg A.J."/>
            <person name="Lopes L.D."/>
            <person name="Wiseman M.S."/>
            <person name="Wiseman M.S."/>
            <person name="Pupko T."/>
            <person name="Belcher M.S."/>
            <person name="Sechler A.J."/>
            <person name="Tancos M.A."/>
            <person name="Schroeder B.K."/>
            <person name="Murray T.D."/>
            <person name="Luster D.G."/>
            <person name="Schneider W.L."/>
            <person name="Rogers E."/>
            <person name="Andreote F.D."/>
            <person name="Grunwald N.J."/>
            <person name="Putnam M.L."/>
            <person name="Chang J.H."/>
        </authorList>
    </citation>
    <scope>NUCLEOTIDE SEQUENCE [LARGE SCALE GENOMIC DNA]</scope>
    <source>
        <strain evidence="6 7">AY1I9</strain>
    </source>
</reference>
<keyword evidence="2" id="KW-0436">Ligase</keyword>
<dbReference type="InterPro" id="IPR045851">
    <property type="entry name" value="AMP-bd_C_sf"/>
</dbReference>
<dbReference type="GO" id="GO:0071766">
    <property type="term" value="P:Actinobacterium-type cell wall biogenesis"/>
    <property type="evidence" value="ECO:0007669"/>
    <property type="project" value="UniProtKB-ARBA"/>
</dbReference>
<dbReference type="Pfam" id="PF00501">
    <property type="entry name" value="AMP-binding"/>
    <property type="match status" value="1"/>
</dbReference>
<dbReference type="FunFam" id="3.40.50.12780:FF:000013">
    <property type="entry name" value="Long-chain-fatty-acid--AMP ligase FadD32"/>
    <property type="match status" value="1"/>
</dbReference>
<gene>
    <name evidence="6" type="ORF">C5C04_09870</name>
</gene>
<comment type="caution">
    <text evidence="6">The sequence shown here is derived from an EMBL/GenBank/DDBJ whole genome shotgun (WGS) entry which is preliminary data.</text>
</comment>
<organism evidence="6 7">
    <name type="scientific">Rathayibacter rathayi</name>
    <name type="common">Corynebacterium rathayi</name>
    <dbReference type="NCBI Taxonomy" id="33887"/>
    <lineage>
        <taxon>Bacteria</taxon>
        <taxon>Bacillati</taxon>
        <taxon>Actinomycetota</taxon>
        <taxon>Actinomycetes</taxon>
        <taxon>Micrococcales</taxon>
        <taxon>Microbacteriaceae</taxon>
        <taxon>Rathayibacter</taxon>
    </lineage>
</organism>
<dbReference type="InterPro" id="IPR040097">
    <property type="entry name" value="FAAL/FAAC"/>
</dbReference>
<dbReference type="InterPro" id="IPR042099">
    <property type="entry name" value="ANL_N_sf"/>
</dbReference>
<feature type="domain" description="AMP-dependent synthetase/ligase" evidence="5">
    <location>
        <begin position="33"/>
        <end position="407"/>
    </location>
</feature>
<dbReference type="Gene3D" id="3.40.50.12780">
    <property type="entry name" value="N-terminal domain of ligase-like"/>
    <property type="match status" value="1"/>
</dbReference>
<dbReference type="SUPFAM" id="SSF56801">
    <property type="entry name" value="Acetyl-CoA synthetase-like"/>
    <property type="match status" value="1"/>
</dbReference>
<dbReference type="InterPro" id="IPR000873">
    <property type="entry name" value="AMP-dep_synth/lig_dom"/>
</dbReference>
<evidence type="ECO:0000259" key="5">
    <source>
        <dbReference type="Pfam" id="PF00501"/>
    </source>
</evidence>
<protein>
    <submittedName>
        <fullName evidence="6">AMP-binding protein</fullName>
    </submittedName>
</protein>
<sequence>MMTALCLETMLDVMRANAVRARGKGARFHSTATDSCYLSYSDLDRDARPQASALRRRGVQEGDRVVLAFPPGLDFLRAVYAAVYAGAVFVPAPIVVSKDAETQRDRVRQIAEDAGAEFVLTTPHLAESLGDFGPRLTALVLSPVGAADLTAAWVQPGTSSDDLAFIQYTSGSTGDPKGVSITNANVVANQATISRVMGYNKNSMLLGWLPHYHDMGLGLYLSPVFGGFDLVATSPAQFLRRPVLWLQLITQYRPTSTVAPDFAYNLCARLVSDAQVENLDLSSLKTVITGAEPVRWSTLSRFSARFASAGFEASAFVPAYGMAETTVLLAATPSAHDRSPLSVDAAALEAGRVQKVEGGLGKTVVLCGAPAPGHEAVIVDPETSLRASDGEVGEIWVRGPSVARGYWQKPEATAEKFGAKLVGDPEPFLRTGDLGFLWEGELAIVGRGSDVINVRGRNVYPSDLETAVSRAFSTDADAVSAAFEWADDVVAIVVEASSRYAEDIVRADDVRRTLAGKFSLEPLGLVVVRRGSIPRTSSGKVRRRATGDLLREGSLPVLFSTGFSAVATVAEMS</sequence>
<evidence type="ECO:0000256" key="2">
    <source>
        <dbReference type="ARBA" id="ARBA00022598"/>
    </source>
</evidence>
<dbReference type="EMBL" id="PSUL01000022">
    <property type="protein sequence ID" value="PPF13010.1"/>
    <property type="molecule type" value="Genomic_DNA"/>
</dbReference>
<dbReference type="PROSITE" id="PS00455">
    <property type="entry name" value="AMP_BINDING"/>
    <property type="match status" value="1"/>
</dbReference>
<dbReference type="CDD" id="cd05931">
    <property type="entry name" value="FAAL"/>
    <property type="match status" value="1"/>
</dbReference>
<dbReference type="InterPro" id="IPR020845">
    <property type="entry name" value="AMP-binding_CS"/>
</dbReference>
<dbReference type="GO" id="GO:0008610">
    <property type="term" value="P:lipid biosynthetic process"/>
    <property type="evidence" value="ECO:0007669"/>
    <property type="project" value="UniProtKB-ARBA"/>
</dbReference>
<keyword evidence="4" id="KW-0443">Lipid metabolism</keyword>
<accession>A0ABD6W7Q9</accession>